<reference evidence="5 6" key="1">
    <citation type="submission" date="2015-01" db="EMBL/GenBank/DDBJ databases">
        <title>The Genome Sequence of Ochroconis gallopava CBS43764.</title>
        <authorList>
            <consortium name="The Broad Institute Genomics Platform"/>
            <person name="Cuomo C."/>
            <person name="de Hoog S."/>
            <person name="Gorbushina A."/>
            <person name="Stielow B."/>
            <person name="Teixiera M."/>
            <person name="Abouelleil A."/>
            <person name="Chapman S.B."/>
            <person name="Priest M."/>
            <person name="Young S.K."/>
            <person name="Wortman J."/>
            <person name="Nusbaum C."/>
            <person name="Birren B."/>
        </authorList>
    </citation>
    <scope>NUCLEOTIDE SEQUENCE [LARGE SCALE GENOMIC DNA]</scope>
    <source>
        <strain evidence="5 6">CBS 43764</strain>
    </source>
</reference>
<dbReference type="RefSeq" id="XP_016215854.1">
    <property type="nucleotide sequence ID" value="XM_016356331.1"/>
</dbReference>
<dbReference type="EMBL" id="KN847536">
    <property type="protein sequence ID" value="KIW05985.1"/>
    <property type="molecule type" value="Genomic_DNA"/>
</dbReference>
<keyword evidence="3" id="KW-0687">Ribonucleoprotein</keyword>
<dbReference type="InterPro" id="IPR001911">
    <property type="entry name" value="Ribosomal_bS21"/>
</dbReference>
<keyword evidence="2" id="KW-0689">Ribosomal protein</keyword>
<dbReference type="HOGENOM" id="CLU_994664_0_0_1"/>
<dbReference type="GeneID" id="27311142"/>
<keyword evidence="6" id="KW-1185">Reference proteome</keyword>
<dbReference type="InParanoid" id="A0A0D2AHG4"/>
<evidence type="ECO:0008006" key="7">
    <source>
        <dbReference type="Google" id="ProtNLM"/>
    </source>
</evidence>
<dbReference type="AlphaFoldDB" id="A0A0D2AHG4"/>
<name>A0A0D2AHG4_9PEZI</name>
<sequence length="280" mass="31261">MDVRRVLDGLCRSYTTLSLSTTLSRTALARRPLNPWTCQSCRKFASYSPCRQSDAAFASSREGETQNSHDMYRSRDTGLLPARNSNTAASSSSTGDGNRSVRTRKNSPQGKPSERAPSGVRQTSLDDLVNAGLEVSRKALSKDEGYGWPKPSERNLMAPGSSTSRFTSEILSFPTAVEGTNTKPPFTPRVLRELDIHVKPRTGRSLAVNPRNPTELGAKIRALGSLVGRNKIKRDAIQQKFHERPGLKRKRLARERWRTYFGNRFRSVVARVNELRAQGW</sequence>
<evidence type="ECO:0000313" key="5">
    <source>
        <dbReference type="EMBL" id="KIW05985.1"/>
    </source>
</evidence>
<dbReference type="VEuPathDB" id="FungiDB:PV09_03169"/>
<proteinExistence type="inferred from homology"/>
<feature type="compositionally biased region" description="Low complexity" evidence="4">
    <location>
        <begin position="84"/>
        <end position="94"/>
    </location>
</feature>
<evidence type="ECO:0000313" key="6">
    <source>
        <dbReference type="Proteomes" id="UP000053259"/>
    </source>
</evidence>
<accession>A0A0D2AHG4</accession>
<dbReference type="Pfam" id="PF01165">
    <property type="entry name" value="Ribosomal_S21"/>
    <property type="match status" value="1"/>
</dbReference>
<gene>
    <name evidence="5" type="ORF">PV09_03169</name>
</gene>
<protein>
    <recommendedName>
        <fullName evidence="7">Ribosomal protein S21</fullName>
    </recommendedName>
</protein>
<dbReference type="GO" id="GO:0005763">
    <property type="term" value="C:mitochondrial small ribosomal subunit"/>
    <property type="evidence" value="ECO:0007669"/>
    <property type="project" value="TreeGrafter"/>
</dbReference>
<evidence type="ECO:0000256" key="3">
    <source>
        <dbReference type="ARBA" id="ARBA00023274"/>
    </source>
</evidence>
<dbReference type="InterPro" id="IPR052837">
    <property type="entry name" value="Mitoribosomal_bS21"/>
</dbReference>
<dbReference type="PANTHER" id="PTHR41237:SF1">
    <property type="entry name" value="SMALL RIBOSOMAL SUBUNIT PROTEIN BS21M"/>
    <property type="match status" value="1"/>
</dbReference>
<evidence type="ECO:0000256" key="1">
    <source>
        <dbReference type="ARBA" id="ARBA00006640"/>
    </source>
</evidence>
<dbReference type="PANTHER" id="PTHR41237">
    <property type="entry name" value="37S RIBOSOMAL PROTEIN MRP21, MITOCHONDRIAL"/>
    <property type="match status" value="1"/>
</dbReference>
<dbReference type="Proteomes" id="UP000053259">
    <property type="component" value="Unassembled WGS sequence"/>
</dbReference>
<comment type="similarity">
    <text evidence="1">Belongs to the bacterial ribosomal protein bS21 family.</text>
</comment>
<evidence type="ECO:0000256" key="4">
    <source>
        <dbReference type="SAM" id="MobiDB-lite"/>
    </source>
</evidence>
<dbReference type="STRING" id="253628.A0A0D2AHG4"/>
<organism evidence="5 6">
    <name type="scientific">Verruconis gallopava</name>
    <dbReference type="NCBI Taxonomy" id="253628"/>
    <lineage>
        <taxon>Eukaryota</taxon>
        <taxon>Fungi</taxon>
        <taxon>Dikarya</taxon>
        <taxon>Ascomycota</taxon>
        <taxon>Pezizomycotina</taxon>
        <taxon>Dothideomycetes</taxon>
        <taxon>Pleosporomycetidae</taxon>
        <taxon>Venturiales</taxon>
        <taxon>Sympoventuriaceae</taxon>
        <taxon>Verruconis</taxon>
    </lineage>
</organism>
<dbReference type="GO" id="GO:0070124">
    <property type="term" value="P:mitochondrial translational initiation"/>
    <property type="evidence" value="ECO:0007669"/>
    <property type="project" value="TreeGrafter"/>
</dbReference>
<evidence type="ECO:0000256" key="2">
    <source>
        <dbReference type="ARBA" id="ARBA00022980"/>
    </source>
</evidence>
<dbReference type="GO" id="GO:0003735">
    <property type="term" value="F:structural constituent of ribosome"/>
    <property type="evidence" value="ECO:0007669"/>
    <property type="project" value="InterPro"/>
</dbReference>
<dbReference type="OrthoDB" id="2501249at2759"/>
<feature type="region of interest" description="Disordered" evidence="4">
    <location>
        <begin position="58"/>
        <end position="125"/>
    </location>
</feature>